<dbReference type="Proteomes" id="UP001055879">
    <property type="component" value="Linkage Group LG04"/>
</dbReference>
<organism evidence="1 2">
    <name type="scientific">Arctium lappa</name>
    <name type="common">Greater burdock</name>
    <name type="synonym">Lappa major</name>
    <dbReference type="NCBI Taxonomy" id="4217"/>
    <lineage>
        <taxon>Eukaryota</taxon>
        <taxon>Viridiplantae</taxon>
        <taxon>Streptophyta</taxon>
        <taxon>Embryophyta</taxon>
        <taxon>Tracheophyta</taxon>
        <taxon>Spermatophyta</taxon>
        <taxon>Magnoliopsida</taxon>
        <taxon>eudicotyledons</taxon>
        <taxon>Gunneridae</taxon>
        <taxon>Pentapetalae</taxon>
        <taxon>asterids</taxon>
        <taxon>campanulids</taxon>
        <taxon>Asterales</taxon>
        <taxon>Asteraceae</taxon>
        <taxon>Carduoideae</taxon>
        <taxon>Cardueae</taxon>
        <taxon>Arctiinae</taxon>
        <taxon>Arctium</taxon>
    </lineage>
</organism>
<proteinExistence type="predicted"/>
<dbReference type="EMBL" id="CM042050">
    <property type="protein sequence ID" value="KAI3734272.1"/>
    <property type="molecule type" value="Genomic_DNA"/>
</dbReference>
<evidence type="ECO:0000313" key="1">
    <source>
        <dbReference type="EMBL" id="KAI3734272.1"/>
    </source>
</evidence>
<gene>
    <name evidence="1" type="ORF">L6452_13737</name>
</gene>
<keyword evidence="2" id="KW-1185">Reference proteome</keyword>
<accession>A0ACB9CJ10</accession>
<protein>
    <submittedName>
        <fullName evidence="1">Uncharacterized protein</fullName>
    </submittedName>
</protein>
<reference evidence="2" key="1">
    <citation type="journal article" date="2022" name="Mol. Ecol. Resour.">
        <title>The genomes of chicory, endive, great burdock and yacon provide insights into Asteraceae palaeo-polyploidization history and plant inulin production.</title>
        <authorList>
            <person name="Fan W."/>
            <person name="Wang S."/>
            <person name="Wang H."/>
            <person name="Wang A."/>
            <person name="Jiang F."/>
            <person name="Liu H."/>
            <person name="Zhao H."/>
            <person name="Xu D."/>
            <person name="Zhang Y."/>
        </authorList>
    </citation>
    <scope>NUCLEOTIDE SEQUENCE [LARGE SCALE GENOMIC DNA]</scope>
    <source>
        <strain evidence="2">cv. Niubang</strain>
    </source>
</reference>
<comment type="caution">
    <text evidence="1">The sequence shown here is derived from an EMBL/GenBank/DDBJ whole genome shotgun (WGS) entry which is preliminary data.</text>
</comment>
<sequence length="231" mass="25777">MIKKELDKIVHALATALENAKTCAGEDATLLREIFLKIVWVSGLVIFSGYEVGHLVFTRDETNSLQQVVEGLQSRRPMIDDLLKQSGMSEEPQKVVSESRNTSVEEETANEDGNDDNSRVPESVPRKQTSGGNTEEAGFFNLLSKLYSQWFIRDSSSDVEGKYPYTGYLDCAMKTLKVGGSSKFYTGLRVYCVRIAAHVMWIFGDTDDMNLPLPNSESGEEGWIVIFVART</sequence>
<reference evidence="1 2" key="2">
    <citation type="journal article" date="2022" name="Mol. Ecol. Resour.">
        <title>The genomes of chicory, endive, great burdock and yacon provide insights into Asteraceae paleo-polyploidization history and plant inulin production.</title>
        <authorList>
            <person name="Fan W."/>
            <person name="Wang S."/>
            <person name="Wang H."/>
            <person name="Wang A."/>
            <person name="Jiang F."/>
            <person name="Liu H."/>
            <person name="Zhao H."/>
            <person name="Xu D."/>
            <person name="Zhang Y."/>
        </authorList>
    </citation>
    <scope>NUCLEOTIDE SEQUENCE [LARGE SCALE GENOMIC DNA]</scope>
    <source>
        <strain evidence="2">cv. Niubang</strain>
    </source>
</reference>
<name>A0ACB9CJ10_ARCLA</name>
<evidence type="ECO:0000313" key="2">
    <source>
        <dbReference type="Proteomes" id="UP001055879"/>
    </source>
</evidence>